<protein>
    <submittedName>
        <fullName evidence="2">Uncharacterized protein</fullName>
    </submittedName>
</protein>
<gene>
    <name evidence="2" type="ORF">NPX13_g10033</name>
</gene>
<reference evidence="2" key="1">
    <citation type="submission" date="2022-07" db="EMBL/GenBank/DDBJ databases">
        <title>Genome Sequence of Xylaria arbuscula.</title>
        <authorList>
            <person name="Buettner E."/>
        </authorList>
    </citation>
    <scope>NUCLEOTIDE SEQUENCE</scope>
    <source>
        <strain evidence="2">VT107</strain>
    </source>
</reference>
<accession>A0A9W8N5H1</accession>
<dbReference type="VEuPathDB" id="FungiDB:F4678DRAFT_457886"/>
<sequence length="369" mass="40774">MHPTALGIGILALFYQVVAAATDSRIDRRAVVRAFNPRRNASSPTTPMQVGNGNFAFGVDVTGLQTFSPFATMSTWGWHNYSLPTIPGQTSVEDFVGLDWWTHDRLVNYNQPNPAQDDISQWLIRNPSRLNLARIGFSFDAQEMTEDDLQDKTQELDLWAGKIASSFKYKGATVHVETWADATSDSIAISVESELLANRSLGIFFDFPLPSNGVKFESPFVGTFNVSGHSTSLRREQQYATIRHDLNETSYDVSFTWDSSADISGPAEGTHRYLLRPSGKAKQFALAVSFSPAAMRPKVPSVGRIRMASTNWWRDFWNSGAFVDLSGTTSADATELQRRIILSQYLTAVNSAGTLPPQGACLSIILRFA</sequence>
<evidence type="ECO:0000313" key="2">
    <source>
        <dbReference type="EMBL" id="KAJ3556912.1"/>
    </source>
</evidence>
<keyword evidence="1" id="KW-0732">Signal</keyword>
<name>A0A9W8N5H1_9PEZI</name>
<comment type="caution">
    <text evidence="2">The sequence shown here is derived from an EMBL/GenBank/DDBJ whole genome shotgun (WGS) entry which is preliminary data.</text>
</comment>
<evidence type="ECO:0000313" key="3">
    <source>
        <dbReference type="Proteomes" id="UP001148614"/>
    </source>
</evidence>
<dbReference type="Proteomes" id="UP001148614">
    <property type="component" value="Unassembled WGS sequence"/>
</dbReference>
<keyword evidence="3" id="KW-1185">Reference proteome</keyword>
<organism evidence="2 3">
    <name type="scientific">Xylaria arbuscula</name>
    <dbReference type="NCBI Taxonomy" id="114810"/>
    <lineage>
        <taxon>Eukaryota</taxon>
        <taxon>Fungi</taxon>
        <taxon>Dikarya</taxon>
        <taxon>Ascomycota</taxon>
        <taxon>Pezizomycotina</taxon>
        <taxon>Sordariomycetes</taxon>
        <taxon>Xylariomycetidae</taxon>
        <taxon>Xylariales</taxon>
        <taxon>Xylariaceae</taxon>
        <taxon>Xylaria</taxon>
    </lineage>
</organism>
<evidence type="ECO:0000256" key="1">
    <source>
        <dbReference type="SAM" id="SignalP"/>
    </source>
</evidence>
<dbReference type="EMBL" id="JANPWZ010002676">
    <property type="protein sequence ID" value="KAJ3556912.1"/>
    <property type="molecule type" value="Genomic_DNA"/>
</dbReference>
<feature type="signal peptide" evidence="1">
    <location>
        <begin position="1"/>
        <end position="20"/>
    </location>
</feature>
<proteinExistence type="predicted"/>
<dbReference type="AlphaFoldDB" id="A0A9W8N5H1"/>
<feature type="chain" id="PRO_5040788560" evidence="1">
    <location>
        <begin position="21"/>
        <end position="369"/>
    </location>
</feature>